<dbReference type="Gene3D" id="3.10.310.10">
    <property type="entry name" value="Diaminopimelate Epimerase, Chain A, domain 1"/>
    <property type="match status" value="2"/>
</dbReference>
<dbReference type="GO" id="GO:0016853">
    <property type="term" value="F:isomerase activity"/>
    <property type="evidence" value="ECO:0007669"/>
    <property type="project" value="TreeGrafter"/>
</dbReference>
<dbReference type="BioCyc" id="MetaCyc:MONOMER-21095"/>
<dbReference type="EMBL" id="EU124663">
    <property type="protein sequence ID" value="ABX00621.1"/>
    <property type="molecule type" value="Genomic_DNA"/>
</dbReference>
<dbReference type="PANTHER" id="PTHR13774">
    <property type="entry name" value="PHENAZINE BIOSYNTHESIS PROTEIN"/>
    <property type="match status" value="1"/>
</dbReference>
<feature type="active site" evidence="1">
    <location>
        <position position="47"/>
    </location>
</feature>
<dbReference type="SUPFAM" id="SSF54506">
    <property type="entry name" value="Diaminopimelate epimerase-like"/>
    <property type="match status" value="1"/>
</dbReference>
<dbReference type="NCBIfam" id="TIGR00654">
    <property type="entry name" value="PhzF_family"/>
    <property type="match status" value="1"/>
</dbReference>
<dbReference type="EMBL" id="X79146">
    <property type="protein sequence ID" value="CAA55771.1"/>
    <property type="molecule type" value="Genomic_DNA"/>
</dbReference>
<dbReference type="PANTHER" id="PTHR13774:SF32">
    <property type="entry name" value="ANTISENSE-ENHANCING SEQUENCE 1"/>
    <property type="match status" value="1"/>
</dbReference>
<dbReference type="AlphaFoldDB" id="Q54378"/>
<dbReference type="PIR" id="S69831">
    <property type="entry name" value="S44972"/>
</dbReference>
<accession>Q54378</accession>
<dbReference type="RefSeq" id="WP_067425687.1">
    <property type="nucleotide sequence ID" value="NZ_CP016438.1"/>
</dbReference>
<dbReference type="OrthoDB" id="9788221at2"/>
<name>Q54378_STRLN</name>
<dbReference type="InterPro" id="IPR003719">
    <property type="entry name" value="Phenazine_PhzF-like"/>
</dbReference>
<dbReference type="GO" id="GO:0005737">
    <property type="term" value="C:cytoplasm"/>
    <property type="evidence" value="ECO:0007669"/>
    <property type="project" value="TreeGrafter"/>
</dbReference>
<proteinExistence type="predicted"/>
<evidence type="ECO:0000313" key="3">
    <source>
        <dbReference type="EMBL" id="CAA55771.1"/>
    </source>
</evidence>
<reference evidence="2" key="2">
    <citation type="journal article" date="2008" name="Folia Microbiol. (Praha)">
        <title>Sequence analysis and heterologous expression of the lincomycin biosynthetic cluster of the type strain Streptomyces lincolnensis ATCC 25466.</title>
        <authorList>
            <person name="Koberska M."/>
            <person name="Kopecky J."/>
            <person name="Olsovska J."/>
            <person name="Jelinkova M."/>
            <person name="Ulanova D."/>
            <person name="Man P."/>
            <person name="Flieger M."/>
            <person name="Janata J."/>
        </authorList>
    </citation>
    <scope>NUCLEOTIDE SEQUENCE</scope>
</reference>
<protein>
    <submittedName>
        <fullName evidence="2 3">LmbX</fullName>
    </submittedName>
</protein>
<evidence type="ECO:0000313" key="2">
    <source>
        <dbReference type="EMBL" id="ABX00621.1"/>
    </source>
</evidence>
<sequence>MIVVPFEMVDMFAHEPFSGSQLTVVPDADGLTDAAMEALAREVNTPETAFVLPPADPGATYRVRVFTLAGETPFGGHSSLGTAVTLVRLGRVAPGAVAQECGSRLHSLSVGPDKGTVTAEKPVEAREPDLRLLTAAAGVDPADVVEAPVRTAGFGPAFHYLQVREGVVPGARADLELMARRDLPDVMVFSWDPRTRQATARVFAPGYGMPEDPACASNALGLGEWLVAAGRLPAADGTYEYLIRQGVGSPRVGTVECSVTVDSGCAVRASATGSVVPVARGEFLLGPDLATAVASV</sequence>
<organism evidence="3">
    <name type="scientific">Streptomyces lincolnensis</name>
    <dbReference type="NCBI Taxonomy" id="1915"/>
    <lineage>
        <taxon>Bacteria</taxon>
        <taxon>Bacillati</taxon>
        <taxon>Actinomycetota</taxon>
        <taxon>Actinomycetes</taxon>
        <taxon>Kitasatosporales</taxon>
        <taxon>Streptomycetaceae</taxon>
        <taxon>Streptomyces</taxon>
    </lineage>
</organism>
<evidence type="ECO:0000256" key="1">
    <source>
        <dbReference type="PIRSR" id="PIRSR016184-1"/>
    </source>
</evidence>
<reference evidence="3" key="1">
    <citation type="journal article" date="1995" name="Mol. Microbiol.">
        <title>Molecular characterization of the lincomycin-production gene cluster of Streptomyces lincolnensis 78-11.</title>
        <authorList>
            <person name="Peschke U."/>
            <person name="Schmidt H."/>
            <person name="Zhang H.Z."/>
            <person name="Piepersberg W."/>
        </authorList>
    </citation>
    <scope>NUCLEOTIDE SEQUENCE</scope>
    <source>
        <strain evidence="3">78-11</strain>
    </source>
</reference>
<gene>
    <name evidence="3" type="primary">lmbX</name>
</gene>
<dbReference type="PIRSF" id="PIRSF016184">
    <property type="entry name" value="PhzC_PhzF"/>
    <property type="match status" value="1"/>
</dbReference>
<dbReference type="Pfam" id="PF02567">
    <property type="entry name" value="PhzC-PhzF"/>
    <property type="match status" value="1"/>
</dbReference>